<dbReference type="SUPFAM" id="SSF63520">
    <property type="entry name" value="PTS-regulatory domain, PRD"/>
    <property type="match status" value="2"/>
</dbReference>
<dbReference type="PANTHER" id="PTHR30185:SF15">
    <property type="entry name" value="CRYPTIC BETA-GLUCOSIDE BGL OPERON ANTITERMINATOR"/>
    <property type="match status" value="1"/>
</dbReference>
<evidence type="ECO:0000313" key="3">
    <source>
        <dbReference type="EMBL" id="ASE34214.1"/>
    </source>
</evidence>
<dbReference type="InterPro" id="IPR050661">
    <property type="entry name" value="BglG_antiterminators"/>
</dbReference>
<dbReference type="InterPro" id="IPR011608">
    <property type="entry name" value="PRD"/>
</dbReference>
<keyword evidence="1" id="KW-0677">Repeat</keyword>
<dbReference type="InterPro" id="IPR036650">
    <property type="entry name" value="CAT_RNA-bd_dom_sf"/>
</dbReference>
<dbReference type="InterPro" id="IPR036634">
    <property type="entry name" value="PRD_sf"/>
</dbReference>
<dbReference type="SUPFAM" id="SSF50151">
    <property type="entry name" value="SacY-like RNA-binding domain"/>
    <property type="match status" value="1"/>
</dbReference>
<feature type="domain" description="PRD" evidence="2">
    <location>
        <begin position="65"/>
        <end position="169"/>
    </location>
</feature>
<reference evidence="4" key="1">
    <citation type="submission" date="2017-06" db="EMBL/GenBank/DDBJ databases">
        <title>FDA dAtabase for Regulatory Grade micrObial Sequences (FDA-ARGOS): Supporting development and validation of Infectious Disease Dx tests.</title>
        <authorList>
            <person name="Goldberg B."/>
            <person name="Campos J."/>
            <person name="Tallon L."/>
            <person name="Sadzewicz L."/>
            <person name="Sengamalay N."/>
            <person name="Ott S."/>
            <person name="Godinez A."/>
            <person name="Nagaraj S."/>
            <person name="Vavikolanu K."/>
            <person name="Nadendla S."/>
            <person name="George J."/>
            <person name="Geyer C."/>
            <person name="Sichtig H."/>
        </authorList>
    </citation>
    <scope>NUCLEOTIDE SEQUENCE [LARGE SCALE GENOMIC DNA]</scope>
    <source>
        <strain evidence="4">FDAARGOS_285</strain>
    </source>
</reference>
<dbReference type="InterPro" id="IPR004341">
    <property type="entry name" value="CAT_RNA-bd_dom"/>
</dbReference>
<evidence type="ECO:0000259" key="2">
    <source>
        <dbReference type="PROSITE" id="PS51372"/>
    </source>
</evidence>
<dbReference type="SMART" id="SM01061">
    <property type="entry name" value="CAT_RBD"/>
    <property type="match status" value="1"/>
</dbReference>
<dbReference type="KEGG" id="sscu:CEP64_06355"/>
<sequence>MIIKQVLNNNVAIAITENGEEVIAMGKGIVFSKKKGDFLSHQTPEKIFRLDNQEVRFHLQSLVNDVPVSIITTCCEIINDVQLKFDFTFQDYIYVTLTHHLHHAVNIHQNNQKIQTFSIDVKSIHPRAFESSLYALTIIKRNLNISFPAYEANNLALHFINAEQPEGIENQTAYKNKNIQLNDLINCLNQIGITRNKSNEYYYDRFIQHLKYLTEHILDYSEDLSQQVDISFQQHLKTHYPNSYLYAKDLYHAISRKFNIVINQHHLFYFQLHIERILSSQKGGTTRDE</sequence>
<accession>A0AAI8GTW8</accession>
<dbReference type="Proteomes" id="UP000197058">
    <property type="component" value="Chromosome"/>
</dbReference>
<dbReference type="EMBL" id="CP022046">
    <property type="protein sequence ID" value="ASE34214.1"/>
    <property type="molecule type" value="Genomic_DNA"/>
</dbReference>
<dbReference type="Gene3D" id="1.10.1790.10">
    <property type="entry name" value="PRD domain"/>
    <property type="match status" value="2"/>
</dbReference>
<protein>
    <submittedName>
        <fullName evidence="3">PRD domain-containing protein</fullName>
    </submittedName>
</protein>
<evidence type="ECO:0000313" key="4">
    <source>
        <dbReference type="Proteomes" id="UP000197058"/>
    </source>
</evidence>
<proteinExistence type="predicted"/>
<dbReference type="Pfam" id="PF03123">
    <property type="entry name" value="CAT_RBD"/>
    <property type="match status" value="1"/>
</dbReference>
<gene>
    <name evidence="3" type="ORF">CEP64_06355</name>
</gene>
<name>A0AAI8GTW8_MAMSC</name>
<dbReference type="AlphaFoldDB" id="A0AAI8GTW8"/>
<feature type="domain" description="PRD" evidence="2">
    <location>
        <begin position="171"/>
        <end position="284"/>
    </location>
</feature>
<evidence type="ECO:0000256" key="1">
    <source>
        <dbReference type="ARBA" id="ARBA00022737"/>
    </source>
</evidence>
<dbReference type="Pfam" id="PF00874">
    <property type="entry name" value="PRD"/>
    <property type="match status" value="2"/>
</dbReference>
<dbReference type="GO" id="GO:0003723">
    <property type="term" value="F:RNA binding"/>
    <property type="evidence" value="ECO:0007669"/>
    <property type="project" value="InterPro"/>
</dbReference>
<dbReference type="RefSeq" id="WP_078355777.1">
    <property type="nucleotide sequence ID" value="NZ_CP022046.2"/>
</dbReference>
<dbReference type="PROSITE" id="PS51372">
    <property type="entry name" value="PRD_2"/>
    <property type="match status" value="2"/>
</dbReference>
<organism evidence="3 4">
    <name type="scientific">Mammaliicoccus sciuri</name>
    <name type="common">Staphylococcus sciuri</name>
    <dbReference type="NCBI Taxonomy" id="1296"/>
    <lineage>
        <taxon>Bacteria</taxon>
        <taxon>Bacillati</taxon>
        <taxon>Bacillota</taxon>
        <taxon>Bacilli</taxon>
        <taxon>Bacillales</taxon>
        <taxon>Staphylococcaceae</taxon>
        <taxon>Mammaliicoccus</taxon>
    </lineage>
</organism>
<dbReference type="PANTHER" id="PTHR30185">
    <property type="entry name" value="CRYPTIC BETA-GLUCOSIDE BGL OPERON ANTITERMINATOR"/>
    <property type="match status" value="1"/>
</dbReference>
<dbReference type="Gene3D" id="2.30.24.10">
    <property type="entry name" value="CAT RNA-binding domain"/>
    <property type="match status" value="1"/>
</dbReference>
<dbReference type="GO" id="GO:0006355">
    <property type="term" value="P:regulation of DNA-templated transcription"/>
    <property type="evidence" value="ECO:0007669"/>
    <property type="project" value="InterPro"/>
</dbReference>